<protein>
    <submittedName>
        <fullName evidence="3">Uncharacterized protein</fullName>
    </submittedName>
</protein>
<dbReference type="AlphaFoldDB" id="A0A5J4WJ43"/>
<evidence type="ECO:0000313" key="3">
    <source>
        <dbReference type="EMBL" id="KAA6394736.1"/>
    </source>
</evidence>
<keyword evidence="2" id="KW-0472">Membrane</keyword>
<evidence type="ECO:0000256" key="2">
    <source>
        <dbReference type="SAM" id="Phobius"/>
    </source>
</evidence>
<sequence length="180" mass="19785">MVRERGNEIKIPFAPLEVDKQSENSLYITSKHNILQNQQIDNSEILPSTLGQEESKTIFDFEKFGSKEGFTLGNDNALPAWAIVAIVAIIFSAIVAVVCVICCYKLITKSMDLKNANKSASSKHQAVEEGQTEGKQILQQQPTQQGNTNGAVTNPQIEGRQNVNTTSTTPMFEFPQQAAI</sequence>
<dbReference type="EMBL" id="SNRW01001863">
    <property type="protein sequence ID" value="KAA6394736.1"/>
    <property type="molecule type" value="Genomic_DNA"/>
</dbReference>
<feature type="region of interest" description="Disordered" evidence="1">
    <location>
        <begin position="122"/>
        <end position="168"/>
    </location>
</feature>
<feature type="compositionally biased region" description="Low complexity" evidence="1">
    <location>
        <begin position="139"/>
        <end position="150"/>
    </location>
</feature>
<keyword evidence="2" id="KW-1133">Transmembrane helix</keyword>
<feature type="compositionally biased region" description="Polar residues" evidence="1">
    <location>
        <begin position="151"/>
        <end position="168"/>
    </location>
</feature>
<reference evidence="3 4" key="1">
    <citation type="submission" date="2019-03" db="EMBL/GenBank/DDBJ databases">
        <title>Single cell metagenomics reveals metabolic interactions within the superorganism composed of flagellate Streblomastix strix and complex community of Bacteroidetes bacteria on its surface.</title>
        <authorList>
            <person name="Treitli S.C."/>
            <person name="Kolisko M."/>
            <person name="Husnik F."/>
            <person name="Keeling P."/>
            <person name="Hampl V."/>
        </authorList>
    </citation>
    <scope>NUCLEOTIDE SEQUENCE [LARGE SCALE GENOMIC DNA]</scope>
    <source>
        <strain evidence="3">ST1C</strain>
    </source>
</reference>
<name>A0A5J4WJ43_9EUKA</name>
<dbReference type="Proteomes" id="UP000324800">
    <property type="component" value="Unassembled WGS sequence"/>
</dbReference>
<proteinExistence type="predicted"/>
<gene>
    <name evidence="3" type="ORF">EZS28_009741</name>
</gene>
<accession>A0A5J4WJ43</accession>
<keyword evidence="2" id="KW-0812">Transmembrane</keyword>
<feature type="transmembrane region" description="Helical" evidence="2">
    <location>
        <begin position="80"/>
        <end position="104"/>
    </location>
</feature>
<comment type="caution">
    <text evidence="3">The sequence shown here is derived from an EMBL/GenBank/DDBJ whole genome shotgun (WGS) entry which is preliminary data.</text>
</comment>
<evidence type="ECO:0000313" key="4">
    <source>
        <dbReference type="Proteomes" id="UP000324800"/>
    </source>
</evidence>
<organism evidence="3 4">
    <name type="scientific">Streblomastix strix</name>
    <dbReference type="NCBI Taxonomy" id="222440"/>
    <lineage>
        <taxon>Eukaryota</taxon>
        <taxon>Metamonada</taxon>
        <taxon>Preaxostyla</taxon>
        <taxon>Oxymonadida</taxon>
        <taxon>Streblomastigidae</taxon>
        <taxon>Streblomastix</taxon>
    </lineage>
</organism>
<evidence type="ECO:0000256" key="1">
    <source>
        <dbReference type="SAM" id="MobiDB-lite"/>
    </source>
</evidence>